<evidence type="ECO:0000313" key="2">
    <source>
        <dbReference type="EnsemblMetazoa" id="ASIC015348-PA"/>
    </source>
</evidence>
<dbReference type="EMBL" id="ATLV01022259">
    <property type="status" value="NOT_ANNOTATED_CDS"/>
    <property type="molecule type" value="Genomic_DNA"/>
</dbReference>
<dbReference type="AlphaFoldDB" id="A0A084WAS0"/>
<accession>A0A084WAS0</accession>
<dbReference type="EnsemblMetazoa" id="ASIC015348-RA">
    <property type="protein sequence ID" value="ASIC015348-PA"/>
    <property type="gene ID" value="ASIC015348"/>
</dbReference>
<gene>
    <name evidence="1" type="ORF">ZHAS_00015348</name>
</gene>
<dbReference type="Proteomes" id="UP000030765">
    <property type="component" value="Unassembled WGS sequence"/>
</dbReference>
<sequence>MLNVGTGGCPALQSSPAVRLFPRSGRSGAAYCSPVLEGSEGEPSEARYISYCALTASTILGRVVRRIVFAPTGCLSAVEGRGWKRGVRAEAQPATVCNRCKLGEEANKKRTRSE</sequence>
<keyword evidence="3" id="KW-1185">Reference proteome</keyword>
<reference evidence="2" key="2">
    <citation type="submission" date="2020-05" db="UniProtKB">
        <authorList>
            <consortium name="EnsemblMetazoa"/>
        </authorList>
    </citation>
    <scope>IDENTIFICATION</scope>
</reference>
<evidence type="ECO:0000313" key="3">
    <source>
        <dbReference type="Proteomes" id="UP000030765"/>
    </source>
</evidence>
<proteinExistence type="predicted"/>
<dbReference type="VEuPathDB" id="VectorBase:ASIC015348"/>
<dbReference type="EMBL" id="KE525330">
    <property type="protein sequence ID" value="KFB47314.1"/>
    <property type="molecule type" value="Genomic_DNA"/>
</dbReference>
<name>A0A084WAS0_ANOSI</name>
<evidence type="ECO:0000313" key="1">
    <source>
        <dbReference type="EMBL" id="KFB47314.1"/>
    </source>
</evidence>
<organism evidence="1">
    <name type="scientific">Anopheles sinensis</name>
    <name type="common">Mosquito</name>
    <dbReference type="NCBI Taxonomy" id="74873"/>
    <lineage>
        <taxon>Eukaryota</taxon>
        <taxon>Metazoa</taxon>
        <taxon>Ecdysozoa</taxon>
        <taxon>Arthropoda</taxon>
        <taxon>Hexapoda</taxon>
        <taxon>Insecta</taxon>
        <taxon>Pterygota</taxon>
        <taxon>Neoptera</taxon>
        <taxon>Endopterygota</taxon>
        <taxon>Diptera</taxon>
        <taxon>Nematocera</taxon>
        <taxon>Culicoidea</taxon>
        <taxon>Culicidae</taxon>
        <taxon>Anophelinae</taxon>
        <taxon>Anopheles</taxon>
    </lineage>
</organism>
<reference evidence="1 3" key="1">
    <citation type="journal article" date="2014" name="BMC Genomics">
        <title>Genome sequence of Anopheles sinensis provides insight into genetics basis of mosquito competence for malaria parasites.</title>
        <authorList>
            <person name="Zhou D."/>
            <person name="Zhang D."/>
            <person name="Ding G."/>
            <person name="Shi L."/>
            <person name="Hou Q."/>
            <person name="Ye Y."/>
            <person name="Xu Y."/>
            <person name="Zhou H."/>
            <person name="Xiong C."/>
            <person name="Li S."/>
            <person name="Yu J."/>
            <person name="Hong S."/>
            <person name="Yu X."/>
            <person name="Zou P."/>
            <person name="Chen C."/>
            <person name="Chang X."/>
            <person name="Wang W."/>
            <person name="Lv Y."/>
            <person name="Sun Y."/>
            <person name="Ma L."/>
            <person name="Shen B."/>
            <person name="Zhu C."/>
        </authorList>
    </citation>
    <scope>NUCLEOTIDE SEQUENCE [LARGE SCALE GENOMIC DNA]</scope>
</reference>
<protein>
    <submittedName>
        <fullName evidence="1 2">AsnC family transcriptional regulator</fullName>
    </submittedName>
</protein>